<proteinExistence type="predicted"/>
<dbReference type="GO" id="GO:0016740">
    <property type="term" value="F:transferase activity"/>
    <property type="evidence" value="ECO:0007669"/>
    <property type="project" value="UniProtKB-KW"/>
</dbReference>
<keyword evidence="1" id="KW-0808">Transferase</keyword>
<organism evidence="1 2">
    <name type="scientific">Euzebya pacifica</name>
    <dbReference type="NCBI Taxonomy" id="1608957"/>
    <lineage>
        <taxon>Bacteria</taxon>
        <taxon>Bacillati</taxon>
        <taxon>Actinomycetota</taxon>
        <taxon>Nitriliruptoria</taxon>
        <taxon>Euzebyales</taxon>
    </lineage>
</organism>
<gene>
    <name evidence="1" type="ORF">DVS28_a1717</name>
</gene>
<evidence type="ECO:0000313" key="2">
    <source>
        <dbReference type="Proteomes" id="UP000264006"/>
    </source>
</evidence>
<dbReference type="Proteomes" id="UP000264006">
    <property type="component" value="Chromosome"/>
</dbReference>
<keyword evidence="2" id="KW-1185">Reference proteome</keyword>
<protein>
    <submittedName>
        <fullName evidence="1">Glycosyltransferase</fullName>
    </submittedName>
</protein>
<reference evidence="1 2" key="1">
    <citation type="submission" date="2018-09" db="EMBL/GenBank/DDBJ databases">
        <title>Complete genome sequence of Euzebya sp. DY32-46 isolated from seawater of Pacific Ocean.</title>
        <authorList>
            <person name="Xu L."/>
            <person name="Wu Y.-H."/>
            <person name="Xu X.-W."/>
        </authorList>
    </citation>
    <scope>NUCLEOTIDE SEQUENCE [LARGE SCALE GENOMIC DNA]</scope>
    <source>
        <strain evidence="1 2">DY32-46</strain>
    </source>
</reference>
<dbReference type="Gene3D" id="3.40.50.2000">
    <property type="entry name" value="Glycogen Phosphorylase B"/>
    <property type="match status" value="2"/>
</dbReference>
<sequence length="124" mass="13587">MDDVDQIYAQNGLAFIPLTDDCMNHRFALPNKLFQAVRAGVPVVAADLPQLREVVRAQGVGTLYTPGDRDSLVRAVQSAIDGHERHLRAVAVAAEQFSWTRDAAVLRQTYRGLLRPGRSMGSAT</sequence>
<dbReference type="AlphaFoldDB" id="A0A346XW11"/>
<accession>A0A346XW11</accession>
<evidence type="ECO:0000313" key="1">
    <source>
        <dbReference type="EMBL" id="AXV06408.1"/>
    </source>
</evidence>
<name>A0A346XW11_9ACTN</name>
<dbReference type="Pfam" id="PF13692">
    <property type="entry name" value="Glyco_trans_1_4"/>
    <property type="match status" value="1"/>
</dbReference>
<dbReference type="EMBL" id="CP031165">
    <property type="protein sequence ID" value="AXV06408.1"/>
    <property type="molecule type" value="Genomic_DNA"/>
</dbReference>
<dbReference type="SUPFAM" id="SSF53756">
    <property type="entry name" value="UDP-Glycosyltransferase/glycogen phosphorylase"/>
    <property type="match status" value="1"/>
</dbReference>
<dbReference type="KEGG" id="euz:DVS28_a1717"/>